<comment type="similarity">
    <text evidence="5">Belongs to the RNase HII family. RnhC subfamily.</text>
</comment>
<keyword evidence="9 12" id="KW-0255">Endonuclease</keyword>
<dbReference type="InterPro" id="IPR024567">
    <property type="entry name" value="RNase_HII/HIII_dom"/>
</dbReference>
<comment type="subcellular location">
    <subcellularLocation>
        <location evidence="4">Cytoplasm</location>
    </subcellularLocation>
</comment>
<dbReference type="Pfam" id="PF01351">
    <property type="entry name" value="RNase_HII"/>
    <property type="match status" value="1"/>
</dbReference>
<keyword evidence="10 12" id="KW-0378">Hydrolase</keyword>
<comment type="cofactor">
    <cofactor evidence="12">
        <name>Mn(2+)</name>
        <dbReference type="ChEBI" id="CHEBI:29035"/>
    </cofactor>
    <cofactor evidence="12">
        <name>Mg(2+)</name>
        <dbReference type="ChEBI" id="CHEBI:18420"/>
    </cofactor>
    <text evidence="12">Manganese or magnesium. Binds 1 divalent metal ion per monomer in the absence of substrate. May bind a second metal ion after substrate binding.</text>
</comment>
<comment type="catalytic activity">
    <reaction evidence="1 12 13">
        <text>Endonucleolytic cleavage to 5'-phosphomonoester.</text>
        <dbReference type="EC" id="3.1.26.4"/>
    </reaction>
</comment>
<feature type="binding site" evidence="12">
    <location>
        <position position="97"/>
    </location>
    <ligand>
        <name>a divalent metal cation</name>
        <dbReference type="ChEBI" id="CHEBI:60240"/>
    </ligand>
</feature>
<evidence type="ECO:0000256" key="10">
    <source>
        <dbReference type="ARBA" id="ARBA00022801"/>
    </source>
</evidence>
<accession>A0A6P1MHQ6</accession>
<evidence type="ECO:0000256" key="13">
    <source>
        <dbReference type="RuleBase" id="RU003515"/>
    </source>
</evidence>
<dbReference type="Proteomes" id="UP000464954">
    <property type="component" value="Chromosome"/>
</dbReference>
<keyword evidence="7 12" id="KW-0540">Nuclease</keyword>
<gene>
    <name evidence="15" type="ORF">GT409_14490</name>
</gene>
<dbReference type="InterPro" id="IPR004641">
    <property type="entry name" value="RNase_HIII"/>
</dbReference>
<reference evidence="15 16" key="1">
    <citation type="submission" date="2020-01" db="EMBL/GenBank/DDBJ databases">
        <title>Ponticoccus aerotolerans gen. nov., sp. nov., an anaerobic bacterium and proposal of Ponticoccusceae fam. nov., Ponticoccusles ord. nov. and Ponticoccuse classis nov. in the phylum Kiritimatiellaeota.</title>
        <authorList>
            <person name="Zhou L.Y."/>
            <person name="Du Z.J."/>
        </authorList>
    </citation>
    <scope>NUCLEOTIDE SEQUENCE [LARGE SCALE GENOMIC DNA]</scope>
    <source>
        <strain evidence="15 16">S-5007</strain>
    </source>
</reference>
<dbReference type="PROSITE" id="PS51975">
    <property type="entry name" value="RNASE_H_2"/>
    <property type="match status" value="1"/>
</dbReference>
<dbReference type="PANTHER" id="PTHR10954:SF23">
    <property type="entry name" value="RIBONUCLEASE"/>
    <property type="match status" value="1"/>
</dbReference>
<evidence type="ECO:0000256" key="8">
    <source>
        <dbReference type="ARBA" id="ARBA00022723"/>
    </source>
</evidence>
<dbReference type="GO" id="GO:0004523">
    <property type="term" value="F:RNA-DNA hybrid ribonuclease activity"/>
    <property type="evidence" value="ECO:0007669"/>
    <property type="project" value="UniProtKB-UniRule"/>
</dbReference>
<protein>
    <recommendedName>
        <fullName evidence="13">Ribonuclease</fullName>
        <ecNumber evidence="13">3.1.26.4</ecNumber>
    </recommendedName>
</protein>
<dbReference type="SUPFAM" id="SSF53098">
    <property type="entry name" value="Ribonuclease H-like"/>
    <property type="match status" value="1"/>
</dbReference>
<dbReference type="Gene3D" id="3.30.420.10">
    <property type="entry name" value="Ribonuclease H-like superfamily/Ribonuclease H"/>
    <property type="match status" value="1"/>
</dbReference>
<evidence type="ECO:0000256" key="11">
    <source>
        <dbReference type="ARBA" id="ARBA00022842"/>
    </source>
</evidence>
<dbReference type="EC" id="3.1.26.4" evidence="13"/>
<keyword evidence="16" id="KW-1185">Reference proteome</keyword>
<evidence type="ECO:0000256" key="6">
    <source>
        <dbReference type="ARBA" id="ARBA00022490"/>
    </source>
</evidence>
<dbReference type="InterPro" id="IPR012337">
    <property type="entry name" value="RNaseH-like_sf"/>
</dbReference>
<dbReference type="GO" id="GO:0003723">
    <property type="term" value="F:RNA binding"/>
    <property type="evidence" value="ECO:0007669"/>
    <property type="project" value="UniProtKB-UniRule"/>
</dbReference>
<sequence length="315" mass="34757">MKQNSHTIKLTSDQQKKLISLLQNPKYKQVEVPYTQIAVATDNCRINLYTSGKCLIQGKGAEDWITFTLEPEITGEARLGYEAVHDPESIKPHMGIDESGKGDLFGPLVISAVYTDEKTVETLKELGARDSKRISSDRVALQIASDIRKQLEGKYTIVTLGPEAYNRMYNSMKNVNRVLAWGHARAIENLLEKVPDCPRALSDKFGPTHRIESALMKNGKKIKMDQRTKAESDPAVAAASILARAGFLNALRKMEKEFGIETIPKGCSAKVKQIATELVAAKGPGILPKTCKCHFRTAEQVLQANGYSRSDLPSA</sequence>
<evidence type="ECO:0000256" key="1">
    <source>
        <dbReference type="ARBA" id="ARBA00000077"/>
    </source>
</evidence>
<name>A0A6P1MHQ6_9BACT</name>
<keyword evidence="11" id="KW-0460">Magnesium</keyword>
<dbReference type="CDD" id="cd14796">
    <property type="entry name" value="RNAse_HIII_N"/>
    <property type="match status" value="1"/>
</dbReference>
<evidence type="ECO:0000256" key="2">
    <source>
        <dbReference type="ARBA" id="ARBA00001946"/>
    </source>
</evidence>
<dbReference type="EMBL" id="CP047593">
    <property type="protein sequence ID" value="QHI70595.1"/>
    <property type="molecule type" value="Genomic_DNA"/>
</dbReference>
<dbReference type="GO" id="GO:0032299">
    <property type="term" value="C:ribonuclease H2 complex"/>
    <property type="evidence" value="ECO:0007669"/>
    <property type="project" value="TreeGrafter"/>
</dbReference>
<dbReference type="Pfam" id="PF11858">
    <property type="entry name" value="DUF3378"/>
    <property type="match status" value="1"/>
</dbReference>
<feature type="binding site" evidence="12">
    <location>
        <position position="98"/>
    </location>
    <ligand>
        <name>a divalent metal cation</name>
        <dbReference type="ChEBI" id="CHEBI:60240"/>
    </ligand>
</feature>
<dbReference type="InterPro" id="IPR036397">
    <property type="entry name" value="RNaseH_sf"/>
</dbReference>
<dbReference type="GO" id="GO:0005737">
    <property type="term" value="C:cytoplasm"/>
    <property type="evidence" value="ECO:0007669"/>
    <property type="project" value="UniProtKB-SubCell"/>
</dbReference>
<keyword evidence="8 12" id="KW-0479">Metal-binding</keyword>
<dbReference type="InterPro" id="IPR012295">
    <property type="entry name" value="TBP_dom_sf"/>
</dbReference>
<evidence type="ECO:0000256" key="4">
    <source>
        <dbReference type="ARBA" id="ARBA00004496"/>
    </source>
</evidence>
<evidence type="ECO:0000256" key="3">
    <source>
        <dbReference type="ARBA" id="ARBA00004065"/>
    </source>
</evidence>
<dbReference type="CDD" id="cd06590">
    <property type="entry name" value="RNase_HII_bacteria_HIII_like"/>
    <property type="match status" value="1"/>
</dbReference>
<evidence type="ECO:0000313" key="16">
    <source>
        <dbReference type="Proteomes" id="UP000464954"/>
    </source>
</evidence>
<dbReference type="RefSeq" id="WP_160629769.1">
    <property type="nucleotide sequence ID" value="NZ_CP047593.1"/>
</dbReference>
<evidence type="ECO:0000256" key="12">
    <source>
        <dbReference type="PROSITE-ProRule" id="PRU01319"/>
    </source>
</evidence>
<feature type="domain" description="RNase H type-2" evidence="14">
    <location>
        <begin position="91"/>
        <end position="307"/>
    </location>
</feature>
<dbReference type="GO" id="GO:0006298">
    <property type="term" value="P:mismatch repair"/>
    <property type="evidence" value="ECO:0007669"/>
    <property type="project" value="TreeGrafter"/>
</dbReference>
<dbReference type="AlphaFoldDB" id="A0A6P1MHQ6"/>
<evidence type="ECO:0000256" key="7">
    <source>
        <dbReference type="ARBA" id="ARBA00022722"/>
    </source>
</evidence>
<evidence type="ECO:0000256" key="9">
    <source>
        <dbReference type="ARBA" id="ARBA00022759"/>
    </source>
</evidence>
<feature type="binding site" evidence="12">
    <location>
        <position position="203"/>
    </location>
    <ligand>
        <name>a divalent metal cation</name>
        <dbReference type="ChEBI" id="CHEBI:60240"/>
    </ligand>
</feature>
<evidence type="ECO:0000256" key="5">
    <source>
        <dbReference type="ARBA" id="ARBA00008378"/>
    </source>
</evidence>
<dbReference type="InterPro" id="IPR024568">
    <property type="entry name" value="RNase_HIII_N"/>
</dbReference>
<dbReference type="PANTHER" id="PTHR10954">
    <property type="entry name" value="RIBONUCLEASE H2 SUBUNIT A"/>
    <property type="match status" value="1"/>
</dbReference>
<dbReference type="KEGG" id="taer:GT409_14490"/>
<organism evidence="15 16">
    <name type="scientific">Tichowtungia aerotolerans</name>
    <dbReference type="NCBI Taxonomy" id="2697043"/>
    <lineage>
        <taxon>Bacteria</taxon>
        <taxon>Pseudomonadati</taxon>
        <taxon>Kiritimatiellota</taxon>
        <taxon>Tichowtungiia</taxon>
        <taxon>Tichowtungiales</taxon>
        <taxon>Tichowtungiaceae</taxon>
        <taxon>Tichowtungia</taxon>
    </lineage>
</organism>
<evidence type="ECO:0000259" key="14">
    <source>
        <dbReference type="PROSITE" id="PS51975"/>
    </source>
</evidence>
<dbReference type="InterPro" id="IPR001352">
    <property type="entry name" value="RNase_HII/HIII"/>
</dbReference>
<dbReference type="PIRSF" id="PIRSF037748">
    <property type="entry name" value="RnhC"/>
    <property type="match status" value="1"/>
</dbReference>
<dbReference type="GO" id="GO:0043137">
    <property type="term" value="P:DNA replication, removal of RNA primer"/>
    <property type="evidence" value="ECO:0007669"/>
    <property type="project" value="TreeGrafter"/>
</dbReference>
<dbReference type="Gene3D" id="3.30.310.10">
    <property type="entry name" value="TATA-Binding Protein"/>
    <property type="match status" value="1"/>
</dbReference>
<dbReference type="GO" id="GO:0046872">
    <property type="term" value="F:metal ion binding"/>
    <property type="evidence" value="ECO:0007669"/>
    <property type="project" value="UniProtKB-KW"/>
</dbReference>
<evidence type="ECO:0000313" key="15">
    <source>
        <dbReference type="EMBL" id="QHI70595.1"/>
    </source>
</evidence>
<proteinExistence type="inferred from homology"/>
<dbReference type="NCBIfam" id="TIGR00716">
    <property type="entry name" value="rnhC"/>
    <property type="match status" value="1"/>
</dbReference>
<keyword evidence="6" id="KW-0963">Cytoplasm</keyword>
<comment type="function">
    <text evidence="3 13">Endonuclease that specifically degrades the RNA of RNA-DNA hybrids.</text>
</comment>
<comment type="cofactor">
    <cofactor evidence="2">
        <name>Mg(2+)</name>
        <dbReference type="ChEBI" id="CHEBI:18420"/>
    </cofactor>
</comment>